<comment type="caution">
    <text evidence="1">The sequence shown here is derived from an EMBL/GenBank/DDBJ whole genome shotgun (WGS) entry which is preliminary data.</text>
</comment>
<reference evidence="1 2" key="1">
    <citation type="journal article" date="2013" name="PLoS Genet.">
        <title>Genomic mechanisms accounting for the adaptation to parasitism in nematode-trapping fungi.</title>
        <authorList>
            <person name="Meerupati T."/>
            <person name="Andersson K.M."/>
            <person name="Friman E."/>
            <person name="Kumar D."/>
            <person name="Tunlid A."/>
            <person name="Ahren D."/>
        </authorList>
    </citation>
    <scope>NUCLEOTIDE SEQUENCE [LARGE SCALE GENOMIC DNA]</scope>
    <source>
        <strain evidence="1 2">CBS 200.50</strain>
    </source>
</reference>
<accession>S8ASH2</accession>
<protein>
    <submittedName>
        <fullName evidence="1">Uncharacterized protein</fullName>
    </submittedName>
</protein>
<organism evidence="1 2">
    <name type="scientific">Dactylellina haptotyla (strain CBS 200.50)</name>
    <name type="common">Nematode-trapping fungus</name>
    <name type="synonym">Monacrosporium haptotylum</name>
    <dbReference type="NCBI Taxonomy" id="1284197"/>
    <lineage>
        <taxon>Eukaryota</taxon>
        <taxon>Fungi</taxon>
        <taxon>Dikarya</taxon>
        <taxon>Ascomycota</taxon>
        <taxon>Pezizomycotina</taxon>
        <taxon>Orbiliomycetes</taxon>
        <taxon>Orbiliales</taxon>
        <taxon>Orbiliaceae</taxon>
        <taxon>Dactylellina</taxon>
    </lineage>
</organism>
<dbReference type="HOGENOM" id="CLU_3207610_0_0_1"/>
<reference evidence="2" key="2">
    <citation type="submission" date="2013-04" db="EMBL/GenBank/DDBJ databases">
        <title>Genomic mechanisms accounting for the adaptation to parasitism in nematode-trapping fungi.</title>
        <authorList>
            <person name="Ahren D.G."/>
        </authorList>
    </citation>
    <scope>NUCLEOTIDE SEQUENCE [LARGE SCALE GENOMIC DNA]</scope>
    <source>
        <strain evidence="2">CBS 200.50</strain>
    </source>
</reference>
<dbReference type="Proteomes" id="UP000015100">
    <property type="component" value="Unassembled WGS sequence"/>
</dbReference>
<evidence type="ECO:0000313" key="1">
    <source>
        <dbReference type="EMBL" id="EPS45814.1"/>
    </source>
</evidence>
<gene>
    <name evidence="1" type="ORF">H072_304</name>
</gene>
<sequence>MIGIGLRIEPTGLGGFIISSESLRRGDRLGLTVKARTLMLFERDV</sequence>
<evidence type="ECO:0000313" key="2">
    <source>
        <dbReference type="Proteomes" id="UP000015100"/>
    </source>
</evidence>
<keyword evidence="2" id="KW-1185">Reference proteome</keyword>
<dbReference type="EMBL" id="AQGS01000003">
    <property type="protein sequence ID" value="EPS45814.1"/>
    <property type="molecule type" value="Genomic_DNA"/>
</dbReference>
<dbReference type="AlphaFoldDB" id="S8ASH2"/>
<proteinExistence type="predicted"/>
<name>S8ASH2_DACHA</name>